<evidence type="ECO:0000313" key="4">
    <source>
        <dbReference type="EMBL" id="MFC3122967.1"/>
    </source>
</evidence>
<evidence type="ECO:0000313" key="5">
    <source>
        <dbReference type="Proteomes" id="UP001595478"/>
    </source>
</evidence>
<feature type="domain" description="GGDEF" evidence="3">
    <location>
        <begin position="399"/>
        <end position="532"/>
    </location>
</feature>
<dbReference type="Pfam" id="PF00990">
    <property type="entry name" value="GGDEF"/>
    <property type="match status" value="1"/>
</dbReference>
<dbReference type="InterPro" id="IPR035919">
    <property type="entry name" value="EAL_sf"/>
</dbReference>
<comment type="caution">
    <text evidence="4">The sequence shown here is derived from an EMBL/GenBank/DDBJ whole genome shotgun (WGS) entry which is preliminary data.</text>
</comment>
<dbReference type="InterPro" id="IPR001633">
    <property type="entry name" value="EAL_dom"/>
</dbReference>
<dbReference type="InterPro" id="IPR000160">
    <property type="entry name" value="GGDEF_dom"/>
</dbReference>
<keyword evidence="1" id="KW-0472">Membrane</keyword>
<dbReference type="CDD" id="cd01948">
    <property type="entry name" value="EAL"/>
    <property type="match status" value="1"/>
</dbReference>
<dbReference type="InterPro" id="IPR043128">
    <property type="entry name" value="Rev_trsase/Diguanyl_cyclase"/>
</dbReference>
<dbReference type="SUPFAM" id="SSF55073">
    <property type="entry name" value="Nucleotide cyclase"/>
    <property type="match status" value="1"/>
</dbReference>
<dbReference type="Gene3D" id="3.30.70.270">
    <property type="match status" value="1"/>
</dbReference>
<dbReference type="Proteomes" id="UP001595478">
    <property type="component" value="Unassembled WGS sequence"/>
</dbReference>
<evidence type="ECO:0000259" key="3">
    <source>
        <dbReference type="PROSITE" id="PS50887"/>
    </source>
</evidence>
<gene>
    <name evidence="4" type="ORF">ACFOHL_15185</name>
</gene>
<dbReference type="PROSITE" id="PS50883">
    <property type="entry name" value="EAL"/>
    <property type="match status" value="1"/>
</dbReference>
<dbReference type="Gene3D" id="3.20.20.450">
    <property type="entry name" value="EAL domain"/>
    <property type="match status" value="1"/>
</dbReference>
<dbReference type="RefSeq" id="WP_376921093.1">
    <property type="nucleotide sequence ID" value="NZ_JBHRSW010000043.1"/>
</dbReference>
<dbReference type="Pfam" id="PF00563">
    <property type="entry name" value="EAL"/>
    <property type="match status" value="1"/>
</dbReference>
<dbReference type="PANTHER" id="PTHR33121">
    <property type="entry name" value="CYCLIC DI-GMP PHOSPHODIESTERASE PDEF"/>
    <property type="match status" value="1"/>
</dbReference>
<dbReference type="PANTHER" id="PTHR33121:SF79">
    <property type="entry name" value="CYCLIC DI-GMP PHOSPHODIESTERASE PDED-RELATED"/>
    <property type="match status" value="1"/>
</dbReference>
<protein>
    <submittedName>
        <fullName evidence="4">Bifunctional diguanylate cyclase/phosphodiesterase</fullName>
    </submittedName>
</protein>
<dbReference type="SMART" id="SM00052">
    <property type="entry name" value="EAL"/>
    <property type="match status" value="1"/>
</dbReference>
<keyword evidence="1" id="KW-0812">Transmembrane</keyword>
<sequence length="797" mass="90655">MMRGLLSKMLLLVVIVAIISLAASYTFVGIQQKRALDENLDAIKSNHYRSSRVLFSNRLDAQELLTEEIVQLGNVRQKKPDAVESFLQEVWPRVQLSFYFSSMSFSKGDMQYSFGRFPKAEMQTLQELTETKLQPQKNIVCHMVCELATAIPIVANEETWSLSVLSDISRPIYVLRTVLSSDIAVIKPDTTPTAADMTLNRYVPEFMTGFTENRDLFNLALSQKQITALETNGLHLSQGKKDYFIWFADFTDIGKSLRLMFIRDISSTLAQQREQKQQVIVTFVTLTFGVLLFLMLFSIIPISKINQLKRAIKLIGAKEYNIARYRLGKARNPLFPDELDDLEEEFRYAIDVLETYEQELSNSQKRLVRQATIDAITGLFTRNVLVEDLAKMNQEDHIVNVAIFFLDLDGFKPVNDNLGHEAGDIMLKKIGYRLKGVINKFIRVYRIGGDEFVICYTNYNDDDALLKMADAVVDLFSAPFHVYDTSISISASIGIAMQEAVAIEPDTLLRYADIAMYQAKEEGKNRFKFFDESMRENAQRRFTIKNDFVASLADGQLYVVFQPIVSSRNRAVTKLEALCRWNHPDIGFIPPPIFIDVLEESENMNTLFEWIVDNVIGEIRYLDGIGLDEVVVSINLSTSQLVNDTALLILDSKLASFDIEPYRIELEITETSLISNFKQAKKWIQRAKELGFRIAIDDFGAGYSSLSYLTAFPYDTVKLDRSLLNNIDKDETQQRIVGSLTQMLHGLSVPIVAEGAETEGHFAKLKSLGCDYIQGYLICRPVEHEELVVFLSKRPRP</sequence>
<name>A0ABV7FWU4_9ALTE</name>
<evidence type="ECO:0000256" key="1">
    <source>
        <dbReference type="SAM" id="Phobius"/>
    </source>
</evidence>
<dbReference type="PROSITE" id="PS50887">
    <property type="entry name" value="GGDEF"/>
    <property type="match status" value="1"/>
</dbReference>
<feature type="transmembrane region" description="Helical" evidence="1">
    <location>
        <begin position="279"/>
        <end position="300"/>
    </location>
</feature>
<keyword evidence="1" id="KW-1133">Transmembrane helix</keyword>
<evidence type="ECO:0000259" key="2">
    <source>
        <dbReference type="PROSITE" id="PS50883"/>
    </source>
</evidence>
<proteinExistence type="predicted"/>
<dbReference type="EMBL" id="JBHRSW010000043">
    <property type="protein sequence ID" value="MFC3122967.1"/>
    <property type="molecule type" value="Genomic_DNA"/>
</dbReference>
<dbReference type="CDD" id="cd01949">
    <property type="entry name" value="GGDEF"/>
    <property type="match status" value="1"/>
</dbReference>
<dbReference type="SUPFAM" id="SSF141868">
    <property type="entry name" value="EAL domain-like"/>
    <property type="match status" value="1"/>
</dbReference>
<dbReference type="InterPro" id="IPR050706">
    <property type="entry name" value="Cyclic-di-GMP_PDE-like"/>
</dbReference>
<dbReference type="SMART" id="SM00267">
    <property type="entry name" value="GGDEF"/>
    <property type="match status" value="1"/>
</dbReference>
<dbReference type="InterPro" id="IPR029787">
    <property type="entry name" value="Nucleotide_cyclase"/>
</dbReference>
<organism evidence="4 5">
    <name type="scientific">Agaribacter flavus</name>
    <dbReference type="NCBI Taxonomy" id="1902781"/>
    <lineage>
        <taxon>Bacteria</taxon>
        <taxon>Pseudomonadati</taxon>
        <taxon>Pseudomonadota</taxon>
        <taxon>Gammaproteobacteria</taxon>
        <taxon>Alteromonadales</taxon>
        <taxon>Alteromonadaceae</taxon>
        <taxon>Agaribacter</taxon>
    </lineage>
</organism>
<dbReference type="NCBIfam" id="TIGR00254">
    <property type="entry name" value="GGDEF"/>
    <property type="match status" value="1"/>
</dbReference>
<keyword evidence="5" id="KW-1185">Reference proteome</keyword>
<accession>A0ABV7FWU4</accession>
<feature type="domain" description="EAL" evidence="2">
    <location>
        <begin position="541"/>
        <end position="795"/>
    </location>
</feature>
<reference evidence="5" key="1">
    <citation type="journal article" date="2019" name="Int. J. Syst. Evol. Microbiol.">
        <title>The Global Catalogue of Microorganisms (GCM) 10K type strain sequencing project: providing services to taxonomists for standard genome sequencing and annotation.</title>
        <authorList>
            <consortium name="The Broad Institute Genomics Platform"/>
            <consortium name="The Broad Institute Genome Sequencing Center for Infectious Disease"/>
            <person name="Wu L."/>
            <person name="Ma J."/>
        </authorList>
    </citation>
    <scope>NUCLEOTIDE SEQUENCE [LARGE SCALE GENOMIC DNA]</scope>
    <source>
        <strain evidence="5">KCTC 52473</strain>
    </source>
</reference>